<dbReference type="InterPro" id="IPR014541">
    <property type="entry name" value="Amdntrnsf_FN0238"/>
</dbReference>
<dbReference type="NCBIfam" id="NF046062">
    <property type="entry name" value="citrull_CtlX"/>
    <property type="match status" value="1"/>
</dbReference>
<dbReference type="PANTHER" id="PTHR43224:SF1">
    <property type="entry name" value="AMIDINOTRANSFERASE"/>
    <property type="match status" value="1"/>
</dbReference>
<evidence type="ECO:0000313" key="2">
    <source>
        <dbReference type="Proteomes" id="UP000660024"/>
    </source>
</evidence>
<sequence>MQSTSQILMVRPVAFGLNIQTAGSNAFQIKSAPQENVQEKALAEFDAFVKKLTAKGIEVTVIEDTLNPHTPDSIFPNNWVSFHDDGSVYLYPMQAENRRLERRDDLIDQLGKQFDIREINDISFTEERGQYLEGTGSMVLDRENKIAYACLSIRTQQNVLDIFCNESGFKTITFNAVDQNGFAIYHTNVMMCVATDFVVICLDAVPNQKEKDLLINCFNKAKKEIIEIDYSQMNQFAGNMLEVKNKAGKSFLVMSERAHQSLNKSQIEKLTKHSEILSSPLTTIEDNGGGSARCMMAEIHLGKLGLR</sequence>
<reference evidence="1 2" key="1">
    <citation type="submission" date="2020-12" db="EMBL/GenBank/DDBJ databases">
        <title>Bacterial novel species Pedobacter sp. SD-b isolated from soil.</title>
        <authorList>
            <person name="Jung H.-Y."/>
        </authorList>
    </citation>
    <scope>NUCLEOTIDE SEQUENCE [LARGE SCALE GENOMIC DNA]</scope>
    <source>
        <strain evidence="1 2">SD-b</strain>
    </source>
</reference>
<dbReference type="Gene3D" id="3.75.10.10">
    <property type="entry name" value="L-arginine/glycine Amidinotransferase, Chain A"/>
    <property type="match status" value="1"/>
</dbReference>
<dbReference type="PANTHER" id="PTHR43224">
    <property type="entry name" value="AMIDINOTRANSFERASE"/>
    <property type="match status" value="1"/>
</dbReference>
<dbReference type="RefSeq" id="WP_200585206.1">
    <property type="nucleotide sequence ID" value="NZ_JAEHFY010000006.1"/>
</dbReference>
<accession>A0ABS1BI36</accession>
<organism evidence="1 2">
    <name type="scientific">Pedobacter segetis</name>
    <dbReference type="NCBI Taxonomy" id="2793069"/>
    <lineage>
        <taxon>Bacteria</taxon>
        <taxon>Pseudomonadati</taxon>
        <taxon>Bacteroidota</taxon>
        <taxon>Sphingobacteriia</taxon>
        <taxon>Sphingobacteriales</taxon>
        <taxon>Sphingobacteriaceae</taxon>
        <taxon>Pedobacter</taxon>
    </lineage>
</organism>
<keyword evidence="2" id="KW-1185">Reference proteome</keyword>
<comment type="caution">
    <text evidence="1">The sequence shown here is derived from an EMBL/GenBank/DDBJ whole genome shotgun (WGS) entry which is preliminary data.</text>
</comment>
<proteinExistence type="predicted"/>
<dbReference type="PIRSF" id="PIRSF028188">
    <property type="entry name" value="Amdntrnsf_FN0238"/>
    <property type="match status" value="1"/>
</dbReference>
<dbReference type="EMBL" id="JAEHFY010000006">
    <property type="protein sequence ID" value="MBK0382431.1"/>
    <property type="molecule type" value="Genomic_DNA"/>
</dbReference>
<dbReference type="SUPFAM" id="SSF55909">
    <property type="entry name" value="Pentein"/>
    <property type="match status" value="1"/>
</dbReference>
<dbReference type="Pfam" id="PF19420">
    <property type="entry name" value="DDAH_eukar"/>
    <property type="match status" value="1"/>
</dbReference>
<name>A0ABS1BI36_9SPHI</name>
<evidence type="ECO:0000313" key="1">
    <source>
        <dbReference type="EMBL" id="MBK0382431.1"/>
    </source>
</evidence>
<dbReference type="Proteomes" id="UP000660024">
    <property type="component" value="Unassembled WGS sequence"/>
</dbReference>
<protein>
    <submittedName>
        <fullName evidence="1">Amidinotransferase</fullName>
    </submittedName>
</protein>
<gene>
    <name evidence="1" type="ORF">I5M32_05600</name>
</gene>